<name>A0A0F9TQG5_9ZZZZ</name>
<comment type="caution">
    <text evidence="1">The sequence shown here is derived from an EMBL/GenBank/DDBJ whole genome shotgun (WGS) entry which is preliminary data.</text>
</comment>
<evidence type="ECO:0000313" key="1">
    <source>
        <dbReference type="EMBL" id="KKN51321.1"/>
    </source>
</evidence>
<dbReference type="AlphaFoldDB" id="A0A0F9TQG5"/>
<proteinExistence type="predicted"/>
<dbReference type="EMBL" id="LAZR01001068">
    <property type="protein sequence ID" value="KKN51321.1"/>
    <property type="molecule type" value="Genomic_DNA"/>
</dbReference>
<sequence>MSRKMKVIAIATQKGTGFYGALFWEAAGVFASGCV</sequence>
<accession>A0A0F9TQG5</accession>
<protein>
    <submittedName>
        <fullName evidence="1">Uncharacterized protein</fullName>
    </submittedName>
</protein>
<organism evidence="1">
    <name type="scientific">marine sediment metagenome</name>
    <dbReference type="NCBI Taxonomy" id="412755"/>
    <lineage>
        <taxon>unclassified sequences</taxon>
        <taxon>metagenomes</taxon>
        <taxon>ecological metagenomes</taxon>
    </lineage>
</organism>
<gene>
    <name evidence="1" type="ORF">LCGC14_0623770</name>
</gene>
<reference evidence="1" key="1">
    <citation type="journal article" date="2015" name="Nature">
        <title>Complex archaea that bridge the gap between prokaryotes and eukaryotes.</title>
        <authorList>
            <person name="Spang A."/>
            <person name="Saw J.H."/>
            <person name="Jorgensen S.L."/>
            <person name="Zaremba-Niedzwiedzka K."/>
            <person name="Martijn J."/>
            <person name="Lind A.E."/>
            <person name="van Eijk R."/>
            <person name="Schleper C."/>
            <person name="Guy L."/>
            <person name="Ettema T.J."/>
        </authorList>
    </citation>
    <scope>NUCLEOTIDE SEQUENCE</scope>
</reference>